<comment type="caution">
    <text evidence="3">The sequence shown here is derived from an EMBL/GenBank/DDBJ whole genome shotgun (WGS) entry which is preliminary data.</text>
</comment>
<accession>A0AAV6TKX9</accession>
<organism evidence="3 4">
    <name type="scientific">Oedothorax gibbosus</name>
    <dbReference type="NCBI Taxonomy" id="931172"/>
    <lineage>
        <taxon>Eukaryota</taxon>
        <taxon>Metazoa</taxon>
        <taxon>Ecdysozoa</taxon>
        <taxon>Arthropoda</taxon>
        <taxon>Chelicerata</taxon>
        <taxon>Arachnida</taxon>
        <taxon>Araneae</taxon>
        <taxon>Araneomorphae</taxon>
        <taxon>Entelegynae</taxon>
        <taxon>Araneoidea</taxon>
        <taxon>Linyphiidae</taxon>
        <taxon>Erigoninae</taxon>
        <taxon>Oedothorax</taxon>
    </lineage>
</organism>
<feature type="region of interest" description="Disordered" evidence="2">
    <location>
        <begin position="234"/>
        <end position="329"/>
    </location>
</feature>
<feature type="compositionally biased region" description="Basic and acidic residues" evidence="2">
    <location>
        <begin position="257"/>
        <end position="272"/>
    </location>
</feature>
<feature type="compositionally biased region" description="Basic and acidic residues" evidence="2">
    <location>
        <begin position="304"/>
        <end position="316"/>
    </location>
</feature>
<keyword evidence="1" id="KW-0175">Coiled coil</keyword>
<evidence type="ECO:0000256" key="2">
    <source>
        <dbReference type="SAM" id="MobiDB-lite"/>
    </source>
</evidence>
<evidence type="ECO:0008006" key="5">
    <source>
        <dbReference type="Google" id="ProtNLM"/>
    </source>
</evidence>
<evidence type="ECO:0000313" key="4">
    <source>
        <dbReference type="Proteomes" id="UP000827092"/>
    </source>
</evidence>
<dbReference type="Proteomes" id="UP000827092">
    <property type="component" value="Unassembled WGS sequence"/>
</dbReference>
<evidence type="ECO:0000313" key="3">
    <source>
        <dbReference type="EMBL" id="KAG8172472.1"/>
    </source>
</evidence>
<name>A0AAV6TKX9_9ARAC</name>
<feature type="region of interest" description="Disordered" evidence="2">
    <location>
        <begin position="338"/>
        <end position="357"/>
    </location>
</feature>
<feature type="compositionally biased region" description="Low complexity" evidence="2">
    <location>
        <begin position="287"/>
        <end position="302"/>
    </location>
</feature>
<keyword evidence="4" id="KW-1185">Reference proteome</keyword>
<reference evidence="3 4" key="1">
    <citation type="journal article" date="2022" name="Nat. Ecol. Evol.">
        <title>A masculinizing supergene underlies an exaggerated male reproductive morph in a spider.</title>
        <authorList>
            <person name="Hendrickx F."/>
            <person name="De Corte Z."/>
            <person name="Sonet G."/>
            <person name="Van Belleghem S.M."/>
            <person name="Kostlbacher S."/>
            <person name="Vangestel C."/>
        </authorList>
    </citation>
    <scope>NUCLEOTIDE SEQUENCE [LARGE SCALE GENOMIC DNA]</scope>
    <source>
        <strain evidence="3">W744_W776</strain>
    </source>
</reference>
<sequence>MAFDLFPSHISDILFDLNSLKDIDPKHRPQTWLSMDPQHYVAYCPSSKDLRVMFHRVHPFPEEHFIRLIATARKSIKTQNSLSRQDFNRITTRLLRPPGNTTINTDVRALYKLDNNVFVVNALFTFGLFTVKEGEKHIYRSNSAILLCHMPDVRTQEGRNPPTLNRRSFCQEDFTYFQMNVLRPNETYYVPEGTWYLIITLKKSYFIVDKVLAGTEIPGALPFNEHQNYMPDIYNVPPPTPSAPFMRPNDRHKRKAASRDISEVKKPRRLQDVEILSPRPLHSRAATVSRVPPSSPTSSHMHPVQREGDLPEEQHVHSSPVNPPEELHTHSAPVQREGDLPEEQHVHSSPVNPPEDFHIHSASVQRECDPPLNNASAGVLMPTPGPSSQLDTPHLLRSAGGQKRKANLAYEFIKKKKTHENTLQIKELELKEKQIELERKKLELEEQKERNKEEQFKKQIELQERRLAFEEEERRERLIRDKENEKNLCNMVQMTFEMMKQMTEMMKQMTEMINKK</sequence>
<dbReference type="EMBL" id="JAFNEN010002675">
    <property type="protein sequence ID" value="KAG8172472.1"/>
    <property type="molecule type" value="Genomic_DNA"/>
</dbReference>
<protein>
    <recommendedName>
        <fullName evidence="5">JmjC domain-containing protein</fullName>
    </recommendedName>
</protein>
<gene>
    <name evidence="3" type="ORF">JTE90_014817</name>
</gene>
<evidence type="ECO:0000256" key="1">
    <source>
        <dbReference type="SAM" id="Coils"/>
    </source>
</evidence>
<dbReference type="AlphaFoldDB" id="A0AAV6TKX9"/>
<feature type="coiled-coil region" evidence="1">
    <location>
        <begin position="416"/>
        <end position="488"/>
    </location>
</feature>
<proteinExistence type="predicted"/>